<dbReference type="EMBL" id="JAIWQS010000010">
    <property type="protein sequence ID" value="KAJ8753236.1"/>
    <property type="molecule type" value="Genomic_DNA"/>
</dbReference>
<evidence type="ECO:0000259" key="1">
    <source>
        <dbReference type="PROSITE" id="PS50053"/>
    </source>
</evidence>
<dbReference type="Gene3D" id="3.10.20.90">
    <property type="entry name" value="Phosphatidylinositol 3-kinase Catalytic Subunit, Chain A, domain 1"/>
    <property type="match status" value="1"/>
</dbReference>
<dbReference type="InterPro" id="IPR039749">
    <property type="entry name" value="NUB1"/>
</dbReference>
<protein>
    <recommendedName>
        <fullName evidence="1">Ubiquitin-like domain-containing protein</fullName>
    </recommendedName>
</protein>
<keyword evidence="3" id="KW-1185">Reference proteome</keyword>
<evidence type="ECO:0000313" key="3">
    <source>
        <dbReference type="Proteomes" id="UP001159364"/>
    </source>
</evidence>
<gene>
    <name evidence="2" type="ORF">K2173_017846</name>
</gene>
<comment type="caution">
    <text evidence="2">The sequence shown here is derived from an EMBL/GenBank/DDBJ whole genome shotgun (WGS) entry which is preliminary data.</text>
</comment>
<dbReference type="Proteomes" id="UP001159364">
    <property type="component" value="Linkage Group LG10"/>
</dbReference>
<dbReference type="PROSITE" id="PS50053">
    <property type="entry name" value="UBIQUITIN_2"/>
    <property type="match status" value="1"/>
</dbReference>
<organism evidence="2 3">
    <name type="scientific">Erythroxylum novogranatense</name>
    <dbReference type="NCBI Taxonomy" id="1862640"/>
    <lineage>
        <taxon>Eukaryota</taxon>
        <taxon>Viridiplantae</taxon>
        <taxon>Streptophyta</taxon>
        <taxon>Embryophyta</taxon>
        <taxon>Tracheophyta</taxon>
        <taxon>Spermatophyta</taxon>
        <taxon>Magnoliopsida</taxon>
        <taxon>eudicotyledons</taxon>
        <taxon>Gunneridae</taxon>
        <taxon>Pentapetalae</taxon>
        <taxon>rosids</taxon>
        <taxon>fabids</taxon>
        <taxon>Malpighiales</taxon>
        <taxon>Erythroxylaceae</taxon>
        <taxon>Erythroxylum</taxon>
    </lineage>
</organism>
<reference evidence="2 3" key="1">
    <citation type="submission" date="2021-09" db="EMBL/GenBank/DDBJ databases">
        <title>Genomic insights and catalytic innovation underlie evolution of tropane alkaloids biosynthesis.</title>
        <authorList>
            <person name="Wang Y.-J."/>
            <person name="Tian T."/>
            <person name="Huang J.-P."/>
            <person name="Huang S.-X."/>
        </authorList>
    </citation>
    <scope>NUCLEOTIDE SEQUENCE [LARGE SCALE GENOMIC DNA]</scope>
    <source>
        <strain evidence="2">KIB-2018</strain>
        <tissue evidence="2">Leaf</tissue>
    </source>
</reference>
<proteinExistence type="predicted"/>
<dbReference type="PANTHER" id="PTHR12948:SF3">
    <property type="entry name" value="NEDD8 ULTIMATE BUSTER 1"/>
    <property type="match status" value="1"/>
</dbReference>
<dbReference type="InterPro" id="IPR000626">
    <property type="entry name" value="Ubiquitin-like_dom"/>
</dbReference>
<dbReference type="GO" id="GO:2000058">
    <property type="term" value="P:regulation of ubiquitin-dependent protein catabolic process"/>
    <property type="evidence" value="ECO:0007669"/>
    <property type="project" value="TreeGrafter"/>
</dbReference>
<dbReference type="InterPro" id="IPR029071">
    <property type="entry name" value="Ubiquitin-like_domsf"/>
</dbReference>
<accession>A0AAV8SLU2</accession>
<name>A0AAV8SLU2_9ROSI</name>
<evidence type="ECO:0000313" key="2">
    <source>
        <dbReference type="EMBL" id="KAJ8753236.1"/>
    </source>
</evidence>
<dbReference type="AlphaFoldDB" id="A0AAV8SLU2"/>
<feature type="domain" description="Ubiquitin-like" evidence="1">
    <location>
        <begin position="22"/>
        <end position="70"/>
    </location>
</feature>
<sequence length="120" mass="12784">MAKLKVAGAWVGVLEVELDNWTVPMLRAEVARRSNLGTESINLISAGKVLRDDDGSQKLSQLGLKNNSKVLSSRVAVDEGKSLKAKFLAEEERIARLARLNGLGAEAASLPSSQQGVLGD</sequence>
<dbReference type="SUPFAM" id="SSF54236">
    <property type="entry name" value="Ubiquitin-like"/>
    <property type="match status" value="1"/>
</dbReference>
<dbReference type="PANTHER" id="PTHR12948">
    <property type="entry name" value="NEDD8 ULTIMATE BUSTER-1 BS4 PROTEIN"/>
    <property type="match status" value="1"/>
</dbReference>